<evidence type="ECO:0000313" key="8">
    <source>
        <dbReference type="EMBL" id="RHM43319.1"/>
    </source>
</evidence>
<dbReference type="PROSITE" id="PS00213">
    <property type="entry name" value="LIPOCALIN"/>
    <property type="match status" value="1"/>
</dbReference>
<dbReference type="InterPro" id="IPR012674">
    <property type="entry name" value="Calycin"/>
</dbReference>
<evidence type="ECO:0000313" key="12">
    <source>
        <dbReference type="Proteomes" id="UP000654720"/>
    </source>
</evidence>
<dbReference type="STRING" id="1121130.GCA_000519105_03048"/>
<protein>
    <submittedName>
        <fullName evidence="4 6">Lipocalin</fullName>
    </submittedName>
</protein>
<evidence type="ECO:0000313" key="6">
    <source>
        <dbReference type="EMBL" id="RGV34004.1"/>
    </source>
</evidence>
<dbReference type="EMBL" id="QSCR01000006">
    <property type="protein sequence ID" value="RGY19503.1"/>
    <property type="molecule type" value="Genomic_DNA"/>
</dbReference>
<name>A0A412X104_9BACT</name>
<evidence type="ECO:0000313" key="5">
    <source>
        <dbReference type="EMBL" id="QRO50135.1"/>
    </source>
</evidence>
<dbReference type="Proteomes" id="UP000286063">
    <property type="component" value="Unassembled WGS sequence"/>
</dbReference>
<reference evidence="4" key="2">
    <citation type="journal article" date="2021" name="PeerJ">
        <title>Extensive microbial diversity within the chicken gut microbiome revealed by metagenomics and culture.</title>
        <authorList>
            <person name="Gilroy R."/>
            <person name="Ravi A."/>
            <person name="Getino M."/>
            <person name="Pursley I."/>
            <person name="Horton D.L."/>
            <person name="Alikhan N.F."/>
            <person name="Baker D."/>
            <person name="Gharbi K."/>
            <person name="Hall N."/>
            <person name="Watson M."/>
            <person name="Adriaenssens E.M."/>
            <person name="Foster-Nyarko E."/>
            <person name="Jarju S."/>
            <person name="Secka A."/>
            <person name="Antonio M."/>
            <person name="Oren A."/>
            <person name="Chaudhuri R.R."/>
            <person name="La Ragione R."/>
            <person name="Hildebrand F."/>
            <person name="Pallen M.J."/>
        </authorList>
    </citation>
    <scope>NUCLEOTIDE SEQUENCE</scope>
    <source>
        <strain evidence="4">6966</strain>
    </source>
</reference>
<dbReference type="Pfam" id="PF08212">
    <property type="entry name" value="Lipocalin_2"/>
    <property type="match status" value="1"/>
</dbReference>
<dbReference type="InterPro" id="IPR002446">
    <property type="entry name" value="Lipocalin_bac"/>
</dbReference>
<dbReference type="PIRSF" id="PIRSF036893">
    <property type="entry name" value="Lipocalin_ApoD"/>
    <property type="match status" value="1"/>
</dbReference>
<dbReference type="InterPro" id="IPR000566">
    <property type="entry name" value="Lipocln_cytosolic_FA-bd_dom"/>
</dbReference>
<dbReference type="EMBL" id="CP069450">
    <property type="protein sequence ID" value="QRO50135.1"/>
    <property type="molecule type" value="Genomic_DNA"/>
</dbReference>
<sequence>MKSFLLAILLVGCNIIAATAQSDKIIDNRAIDTLNLKKYVGLWYEIARFDHPFERGLVGVTTEYTIKPDGSIKVIGRGYQDSLRGEKKEIVGHVHIPDTTQPGVLKVTFFLIFNTDYHILEVEKDYSAALIGSSQCDHLWIVSRTPKLPPNKLKDLMQRAQRRGYDTTALIFVPHGQEQIQEELTKL</sequence>
<comment type="similarity">
    <text evidence="1 2">Belongs to the calycin superfamily. Lipocalin family.</text>
</comment>
<evidence type="ECO:0000313" key="11">
    <source>
        <dbReference type="Proteomes" id="UP000286063"/>
    </source>
</evidence>
<evidence type="ECO:0000259" key="3">
    <source>
        <dbReference type="Pfam" id="PF08212"/>
    </source>
</evidence>
<evidence type="ECO:0000313" key="7">
    <source>
        <dbReference type="EMBL" id="RGY19503.1"/>
    </source>
</evidence>
<feature type="chain" id="PRO_5044535858" evidence="2">
    <location>
        <begin position="21"/>
        <end position="187"/>
    </location>
</feature>
<organism evidence="6 9">
    <name type="scientific">Butyricimonas virosa</name>
    <dbReference type="NCBI Taxonomy" id="544645"/>
    <lineage>
        <taxon>Bacteria</taxon>
        <taxon>Pseudomonadati</taxon>
        <taxon>Bacteroidota</taxon>
        <taxon>Bacteroidia</taxon>
        <taxon>Bacteroidales</taxon>
        <taxon>Odoribacteraceae</taxon>
        <taxon>Butyricimonas</taxon>
    </lineage>
</organism>
<dbReference type="Gene3D" id="2.40.128.20">
    <property type="match status" value="1"/>
</dbReference>
<reference evidence="4" key="4">
    <citation type="submission" date="2021-09" db="EMBL/GenBank/DDBJ databases">
        <authorList>
            <person name="Gilroy R."/>
        </authorList>
    </citation>
    <scope>NUCLEOTIDE SEQUENCE</scope>
    <source>
        <strain evidence="4">6966</strain>
    </source>
</reference>
<keyword evidence="12" id="KW-1185">Reference proteome</keyword>
<dbReference type="GO" id="GO:0006950">
    <property type="term" value="P:response to stress"/>
    <property type="evidence" value="ECO:0007669"/>
    <property type="project" value="UniProtKB-ARBA"/>
</dbReference>
<dbReference type="InterPro" id="IPR047202">
    <property type="entry name" value="Lipocalin_Blc-like_dom"/>
</dbReference>
<gene>
    <name evidence="6" type="ORF">DWW18_08685</name>
    <name evidence="8" type="ORF">DWZ68_09615</name>
    <name evidence="7" type="ORF">DXA50_06095</name>
    <name evidence="5" type="ORF">I6J59_00385</name>
    <name evidence="4" type="ORF">K8V05_01855</name>
</gene>
<evidence type="ECO:0000313" key="9">
    <source>
        <dbReference type="Proteomes" id="UP000283589"/>
    </source>
</evidence>
<evidence type="ECO:0000313" key="4">
    <source>
        <dbReference type="EMBL" id="HJF69483.1"/>
    </source>
</evidence>
<dbReference type="Proteomes" id="UP000283589">
    <property type="component" value="Unassembled WGS sequence"/>
</dbReference>
<dbReference type="InterPro" id="IPR022271">
    <property type="entry name" value="Lipocalin_ApoD"/>
</dbReference>
<dbReference type="EMBL" id="DYVS01000038">
    <property type="protein sequence ID" value="HJF69483.1"/>
    <property type="molecule type" value="Genomic_DNA"/>
</dbReference>
<proteinExistence type="inferred from homology"/>
<feature type="domain" description="Lipocalin/cytosolic fatty-acid binding" evidence="3">
    <location>
        <begin position="34"/>
        <end position="174"/>
    </location>
</feature>
<dbReference type="AlphaFoldDB" id="A0A412X104"/>
<evidence type="ECO:0000256" key="1">
    <source>
        <dbReference type="ARBA" id="ARBA00006889"/>
    </source>
</evidence>
<reference evidence="5 12" key="3">
    <citation type="submission" date="2021-02" db="EMBL/GenBank/DDBJ databases">
        <title>FDA dAtabase for Regulatory Grade micrObial Sequences (FDA-ARGOS): Supporting development and validation of Infectious Disease Dx tests.</title>
        <authorList>
            <person name="Carlson P."/>
            <person name="Fischbach M."/>
            <person name="Hastie J."/>
            <person name="Bilen M."/>
            <person name="Cheng A."/>
            <person name="Tallon L."/>
            <person name="Sadzewicz L."/>
            <person name="Zhao X."/>
            <person name="Boylan J."/>
            <person name="Ott S."/>
            <person name="Bowen H."/>
            <person name="Vavikolanu K."/>
            <person name="Mehta A."/>
            <person name="Aluvathingal J."/>
            <person name="Nadendla S."/>
            <person name="Yan Y."/>
            <person name="Sichtig H."/>
        </authorList>
    </citation>
    <scope>NUCLEOTIDE SEQUENCE [LARGE SCALE GENOMIC DNA]</scope>
    <source>
        <strain evidence="5 12">FDAARGOS_1229</strain>
    </source>
</reference>
<dbReference type="Proteomes" id="UP000654720">
    <property type="component" value="Chromosome"/>
</dbReference>
<dbReference type="InterPro" id="IPR022272">
    <property type="entry name" value="Lipocalin_CS"/>
</dbReference>
<evidence type="ECO:0000313" key="10">
    <source>
        <dbReference type="Proteomes" id="UP000286038"/>
    </source>
</evidence>
<dbReference type="Proteomes" id="UP000742098">
    <property type="component" value="Unassembled WGS sequence"/>
</dbReference>
<accession>A0A412X104</accession>
<dbReference type="SUPFAM" id="SSF50814">
    <property type="entry name" value="Lipocalins"/>
    <property type="match status" value="1"/>
</dbReference>
<evidence type="ECO:0000256" key="2">
    <source>
        <dbReference type="PIRNR" id="PIRNR036893"/>
    </source>
</evidence>
<dbReference type="EMBL" id="QRPV01000009">
    <property type="protein sequence ID" value="RHM43319.1"/>
    <property type="molecule type" value="Genomic_DNA"/>
</dbReference>
<dbReference type="PANTHER" id="PTHR10612">
    <property type="entry name" value="APOLIPOPROTEIN D"/>
    <property type="match status" value="1"/>
</dbReference>
<keyword evidence="2" id="KW-0732">Signal</keyword>
<dbReference type="Proteomes" id="UP000286038">
    <property type="component" value="Unassembled WGS sequence"/>
</dbReference>
<dbReference type="PRINTS" id="PR01171">
    <property type="entry name" value="BCTLIPOCALIN"/>
</dbReference>
<reference evidence="9 10" key="1">
    <citation type="submission" date="2018-08" db="EMBL/GenBank/DDBJ databases">
        <title>A genome reference for cultivated species of the human gut microbiota.</title>
        <authorList>
            <person name="Zou Y."/>
            <person name="Xue W."/>
            <person name="Luo G."/>
        </authorList>
    </citation>
    <scope>NUCLEOTIDE SEQUENCE [LARGE SCALE GENOMIC DNA]</scope>
    <source>
        <strain evidence="6 9">AF14-49</strain>
        <strain evidence="8 10">AF34-33</strain>
        <strain evidence="7 11">OF02-7</strain>
    </source>
</reference>
<dbReference type="CDD" id="cd19438">
    <property type="entry name" value="lipocalin_Blc-like"/>
    <property type="match status" value="1"/>
</dbReference>
<dbReference type="GeneID" id="93097087"/>
<dbReference type="EMBL" id="QRZA01000009">
    <property type="protein sequence ID" value="RGV34004.1"/>
    <property type="molecule type" value="Genomic_DNA"/>
</dbReference>
<feature type="signal peptide" evidence="2">
    <location>
        <begin position="1"/>
        <end position="20"/>
    </location>
</feature>
<dbReference type="PANTHER" id="PTHR10612:SF34">
    <property type="entry name" value="APOLIPOPROTEIN D"/>
    <property type="match status" value="1"/>
</dbReference>
<dbReference type="OrthoDB" id="329806at2"/>
<dbReference type="RefSeq" id="WP_084569325.1">
    <property type="nucleotide sequence ID" value="NZ_CABJDM010000009.1"/>
</dbReference>